<protein>
    <submittedName>
        <fullName evidence="1">Uncharacterized protein</fullName>
    </submittedName>
</protein>
<organism evidence="1 2">
    <name type="scientific">Nitrobacter winogradskyi</name>
    <name type="common">Nitrobacter agilis</name>
    <dbReference type="NCBI Taxonomy" id="913"/>
    <lineage>
        <taxon>Bacteria</taxon>
        <taxon>Pseudomonadati</taxon>
        <taxon>Pseudomonadota</taxon>
        <taxon>Alphaproteobacteria</taxon>
        <taxon>Hyphomicrobiales</taxon>
        <taxon>Nitrobacteraceae</taxon>
        <taxon>Nitrobacter</taxon>
    </lineage>
</organism>
<dbReference type="Proteomes" id="UP001205486">
    <property type="component" value="Unassembled WGS sequence"/>
</dbReference>
<name>A0ACC6AN52_NITWI</name>
<accession>A0ACC6AN52</accession>
<keyword evidence="2" id="KW-1185">Reference proteome</keyword>
<evidence type="ECO:0000313" key="1">
    <source>
        <dbReference type="EMBL" id="MCP2001203.1"/>
    </source>
</evidence>
<comment type="caution">
    <text evidence="1">The sequence shown here is derived from an EMBL/GenBank/DDBJ whole genome shotgun (WGS) entry which is preliminary data.</text>
</comment>
<dbReference type="EMBL" id="JALJZS010000005">
    <property type="protein sequence ID" value="MCP2001203.1"/>
    <property type="molecule type" value="Genomic_DNA"/>
</dbReference>
<evidence type="ECO:0000313" key="2">
    <source>
        <dbReference type="Proteomes" id="UP001205486"/>
    </source>
</evidence>
<gene>
    <name evidence="1" type="ORF">J2S34_003689</name>
</gene>
<sequence>MSWRSKRTKEIAGRRRWIALVCAVVAYLTLAYIVLPALWTHHENEPGLAFLPMVTRTVEGIPGDALNVGLVGRKDDVLRTMHKAGWFSADPITFRTSIEIVGSVVLGRPYRDAPVSPLYFEGRKEQFAFEKPDGRGADRRHHVRFWQVLENGIDGRPVWLGSITFDSGVGLSHDTGQVTHHIAPNIDAERDLLMHDLQEVGVVQSFFHVSGTGPTLFGRNGEGDPYYTDGEIYIASLTVDGISRTEPPVTIPPPPLIVLKDQIWHGIANSVSR</sequence>
<proteinExistence type="predicted"/>
<reference evidence="1" key="1">
    <citation type="submission" date="2022-03" db="EMBL/GenBank/DDBJ databases">
        <title>Interactions between chemoautotrophic and heterotrophic bacteria.</title>
        <authorList>
            <person name="Santoro A."/>
        </authorList>
    </citation>
    <scope>NUCLEOTIDE SEQUENCE</scope>
    <source>
        <strain evidence="1">Nb-106</strain>
    </source>
</reference>